<evidence type="ECO:0000256" key="6">
    <source>
        <dbReference type="ARBA" id="ARBA00023065"/>
    </source>
</evidence>
<dbReference type="AlphaFoldDB" id="A0A1T4PZL3"/>
<comment type="subunit">
    <text evidence="10">F-type ATPases have 2 components, CF(1) - the catalytic core - and CF(0) - the membrane proton channel. CF(1) has five subunits: alpha(3), beta(3), gamma(1), delta(1), epsilon(1). CF(0) has three main subunits: a, b and c.</text>
</comment>
<dbReference type="HAMAP" id="MF_00815">
    <property type="entry name" value="ATP_synth_gamma_bact"/>
    <property type="match status" value="1"/>
</dbReference>
<proteinExistence type="inferred from homology"/>
<dbReference type="Pfam" id="PF00231">
    <property type="entry name" value="ATP-synt"/>
    <property type="match status" value="1"/>
</dbReference>
<dbReference type="InterPro" id="IPR035968">
    <property type="entry name" value="ATP_synth_F1_ATPase_gsu"/>
</dbReference>
<evidence type="ECO:0000256" key="8">
    <source>
        <dbReference type="ARBA" id="ARBA00023196"/>
    </source>
</evidence>
<evidence type="ECO:0000256" key="10">
    <source>
        <dbReference type="HAMAP-Rule" id="MF_00815"/>
    </source>
</evidence>
<name>A0A1T4PZL3_9FUSO</name>
<dbReference type="PROSITE" id="PS00153">
    <property type="entry name" value="ATPASE_GAMMA"/>
    <property type="match status" value="1"/>
</dbReference>
<dbReference type="NCBIfam" id="TIGR01146">
    <property type="entry name" value="ATPsyn_F1gamma"/>
    <property type="match status" value="1"/>
</dbReference>
<dbReference type="PRINTS" id="PR00126">
    <property type="entry name" value="ATPASEGAMMA"/>
</dbReference>
<keyword evidence="13" id="KW-1185">Reference proteome</keyword>
<keyword evidence="4 10" id="KW-0813">Transport</keyword>
<dbReference type="PANTHER" id="PTHR11693">
    <property type="entry name" value="ATP SYNTHASE GAMMA CHAIN"/>
    <property type="match status" value="1"/>
</dbReference>
<sequence>MAGTKEIKLRIKSVQSTHQITKAMEIVSTTKFKKFSSIVAQSRPYAESIKTILGNIANGVKSERHPLFDGREVVKKIGVIVMTSDRGLAGSFNSSTLKEFEKLVASNSGKEVSVIAVGKKAREYCAKRNYDIKAVYAQLIPETMYDKAREIGENVVEYYNDGIFDEVYVIYNKFVSALRSDLTVKRLIPIERTEATGTAAYIFEPSPEGILTSLLPKYLNIEIYQALLENTASEHSARKNAMQSATDNAEDMIKNLNLEYNRIRQASITQEISEIVSGAAASQN</sequence>
<dbReference type="CDD" id="cd12151">
    <property type="entry name" value="F1-ATPase_gamma"/>
    <property type="match status" value="1"/>
</dbReference>
<keyword evidence="10" id="KW-1003">Cell membrane</keyword>
<evidence type="ECO:0000256" key="5">
    <source>
        <dbReference type="ARBA" id="ARBA00022781"/>
    </source>
</evidence>
<dbReference type="STRING" id="180163.SAMN02745174_02106"/>
<reference evidence="12 13" key="1">
    <citation type="submission" date="2017-02" db="EMBL/GenBank/DDBJ databases">
        <authorList>
            <person name="Peterson S.W."/>
        </authorList>
    </citation>
    <scope>NUCLEOTIDE SEQUENCE [LARGE SCALE GENOMIC DNA]</scope>
    <source>
        <strain evidence="12 13">ATCC 700028</strain>
    </source>
</reference>
<feature type="coiled-coil region" evidence="11">
    <location>
        <begin position="239"/>
        <end position="266"/>
    </location>
</feature>
<dbReference type="Gene3D" id="1.10.287.80">
    <property type="entry name" value="ATP synthase, gamma subunit, helix hairpin domain"/>
    <property type="match status" value="1"/>
</dbReference>
<dbReference type="PANTHER" id="PTHR11693:SF22">
    <property type="entry name" value="ATP SYNTHASE SUBUNIT GAMMA, MITOCHONDRIAL"/>
    <property type="match status" value="1"/>
</dbReference>
<evidence type="ECO:0000313" key="12">
    <source>
        <dbReference type="EMBL" id="SJZ96721.1"/>
    </source>
</evidence>
<keyword evidence="7 10" id="KW-0472">Membrane</keyword>
<evidence type="ECO:0000256" key="4">
    <source>
        <dbReference type="ARBA" id="ARBA00022448"/>
    </source>
</evidence>
<dbReference type="GO" id="GO:0005886">
    <property type="term" value="C:plasma membrane"/>
    <property type="evidence" value="ECO:0007669"/>
    <property type="project" value="UniProtKB-SubCell"/>
</dbReference>
<dbReference type="EMBL" id="FUWX01000017">
    <property type="protein sequence ID" value="SJZ96721.1"/>
    <property type="molecule type" value="Genomic_DNA"/>
</dbReference>
<evidence type="ECO:0000256" key="2">
    <source>
        <dbReference type="ARBA" id="ARBA00004170"/>
    </source>
</evidence>
<dbReference type="GO" id="GO:0045259">
    <property type="term" value="C:proton-transporting ATP synthase complex"/>
    <property type="evidence" value="ECO:0007669"/>
    <property type="project" value="UniProtKB-KW"/>
</dbReference>
<comment type="similarity">
    <text evidence="3 10">Belongs to the ATPase gamma chain family.</text>
</comment>
<dbReference type="GO" id="GO:0005524">
    <property type="term" value="F:ATP binding"/>
    <property type="evidence" value="ECO:0007669"/>
    <property type="project" value="UniProtKB-UniRule"/>
</dbReference>
<evidence type="ECO:0000256" key="11">
    <source>
        <dbReference type="SAM" id="Coils"/>
    </source>
</evidence>
<keyword evidence="11" id="KW-0175">Coiled coil</keyword>
<dbReference type="GO" id="GO:0046933">
    <property type="term" value="F:proton-transporting ATP synthase activity, rotational mechanism"/>
    <property type="evidence" value="ECO:0007669"/>
    <property type="project" value="UniProtKB-UniRule"/>
</dbReference>
<dbReference type="InterPro" id="IPR023632">
    <property type="entry name" value="ATP_synth_F1_gsu_CS"/>
</dbReference>
<dbReference type="SUPFAM" id="SSF52943">
    <property type="entry name" value="ATP synthase (F1-ATPase), gamma subunit"/>
    <property type="match status" value="1"/>
</dbReference>
<protein>
    <recommendedName>
        <fullName evidence="10">ATP synthase gamma chain</fullName>
    </recommendedName>
    <alternativeName>
        <fullName evidence="10">ATP synthase F1 sector gamma subunit</fullName>
    </alternativeName>
    <alternativeName>
        <fullName evidence="10">F-ATPase gamma subunit</fullName>
    </alternativeName>
</protein>
<dbReference type="InterPro" id="IPR000131">
    <property type="entry name" value="ATP_synth_F1_gsu"/>
</dbReference>
<keyword evidence="5 10" id="KW-0375">Hydrogen ion transport</keyword>
<dbReference type="Proteomes" id="UP000191153">
    <property type="component" value="Unassembled WGS sequence"/>
</dbReference>
<gene>
    <name evidence="10" type="primary">atpG</name>
    <name evidence="12" type="ORF">SAMN02745174_02106</name>
</gene>
<comment type="subcellular location">
    <subcellularLocation>
        <location evidence="10">Cell membrane</location>
        <topology evidence="10">Peripheral membrane protein</topology>
    </subcellularLocation>
    <subcellularLocation>
        <location evidence="2">Membrane</location>
        <topology evidence="2">Peripheral membrane protein</topology>
    </subcellularLocation>
</comment>
<comment type="function">
    <text evidence="1 10">Produces ATP from ADP in the presence of a proton gradient across the membrane. The gamma chain is believed to be important in regulating ATPase activity and the flow of protons through the CF(0) complex.</text>
</comment>
<organism evidence="12 13">
    <name type="scientific">Cetobacterium ceti</name>
    <dbReference type="NCBI Taxonomy" id="180163"/>
    <lineage>
        <taxon>Bacteria</taxon>
        <taxon>Fusobacteriati</taxon>
        <taxon>Fusobacteriota</taxon>
        <taxon>Fusobacteriia</taxon>
        <taxon>Fusobacteriales</taxon>
        <taxon>Fusobacteriaceae</taxon>
        <taxon>Cetobacterium</taxon>
    </lineage>
</organism>
<evidence type="ECO:0000256" key="3">
    <source>
        <dbReference type="ARBA" id="ARBA00007681"/>
    </source>
</evidence>
<keyword evidence="6 10" id="KW-0406">Ion transport</keyword>
<dbReference type="RefSeq" id="WP_078694555.1">
    <property type="nucleotide sequence ID" value="NZ_FUWX01000017.1"/>
</dbReference>
<keyword evidence="9 10" id="KW-0066">ATP synthesis</keyword>
<dbReference type="GO" id="GO:0042777">
    <property type="term" value="P:proton motive force-driven plasma membrane ATP synthesis"/>
    <property type="evidence" value="ECO:0007669"/>
    <property type="project" value="UniProtKB-UniRule"/>
</dbReference>
<dbReference type="Gene3D" id="3.40.1380.10">
    <property type="match status" value="1"/>
</dbReference>
<evidence type="ECO:0000256" key="7">
    <source>
        <dbReference type="ARBA" id="ARBA00023136"/>
    </source>
</evidence>
<evidence type="ECO:0000313" key="13">
    <source>
        <dbReference type="Proteomes" id="UP000191153"/>
    </source>
</evidence>
<evidence type="ECO:0000256" key="9">
    <source>
        <dbReference type="ARBA" id="ARBA00023310"/>
    </source>
</evidence>
<keyword evidence="8 10" id="KW-0139">CF(1)</keyword>
<dbReference type="OrthoDB" id="9812769at2"/>
<evidence type="ECO:0000256" key="1">
    <source>
        <dbReference type="ARBA" id="ARBA00003456"/>
    </source>
</evidence>
<accession>A0A1T4PZL3</accession>